<sequence length="77" mass="8945">MACLRLQCMQRREIRKIRKIGPHQQNVQRRCLFPQATLDANAAAIASLRVTYLEKRIQFPPQEKEPGDVTGERNEVK</sequence>
<name>A0AAV4U947_9ARAC</name>
<gene>
    <name evidence="1" type="ORF">CDAR_523161</name>
</gene>
<accession>A0AAV4U947</accession>
<keyword evidence="2" id="KW-1185">Reference proteome</keyword>
<proteinExistence type="predicted"/>
<comment type="caution">
    <text evidence="1">The sequence shown here is derived from an EMBL/GenBank/DDBJ whole genome shotgun (WGS) entry which is preliminary data.</text>
</comment>
<evidence type="ECO:0000313" key="1">
    <source>
        <dbReference type="EMBL" id="GIY54283.1"/>
    </source>
</evidence>
<dbReference type="Proteomes" id="UP001054837">
    <property type="component" value="Unassembled WGS sequence"/>
</dbReference>
<reference evidence="1 2" key="1">
    <citation type="submission" date="2021-06" db="EMBL/GenBank/DDBJ databases">
        <title>Caerostris darwini draft genome.</title>
        <authorList>
            <person name="Kono N."/>
            <person name="Arakawa K."/>
        </authorList>
    </citation>
    <scope>NUCLEOTIDE SEQUENCE [LARGE SCALE GENOMIC DNA]</scope>
</reference>
<evidence type="ECO:0000313" key="2">
    <source>
        <dbReference type="Proteomes" id="UP001054837"/>
    </source>
</evidence>
<protein>
    <submittedName>
        <fullName evidence="1">Uncharacterized protein</fullName>
    </submittedName>
</protein>
<organism evidence="1 2">
    <name type="scientific">Caerostris darwini</name>
    <dbReference type="NCBI Taxonomy" id="1538125"/>
    <lineage>
        <taxon>Eukaryota</taxon>
        <taxon>Metazoa</taxon>
        <taxon>Ecdysozoa</taxon>
        <taxon>Arthropoda</taxon>
        <taxon>Chelicerata</taxon>
        <taxon>Arachnida</taxon>
        <taxon>Araneae</taxon>
        <taxon>Araneomorphae</taxon>
        <taxon>Entelegynae</taxon>
        <taxon>Araneoidea</taxon>
        <taxon>Araneidae</taxon>
        <taxon>Caerostris</taxon>
    </lineage>
</organism>
<dbReference type="EMBL" id="BPLQ01010898">
    <property type="protein sequence ID" value="GIY54283.1"/>
    <property type="molecule type" value="Genomic_DNA"/>
</dbReference>
<dbReference type="AlphaFoldDB" id="A0AAV4U947"/>